<keyword evidence="1" id="KW-0175">Coiled coil</keyword>
<dbReference type="EMBL" id="CAJVQB010016262">
    <property type="protein sequence ID" value="CAG8779097.1"/>
    <property type="molecule type" value="Genomic_DNA"/>
</dbReference>
<evidence type="ECO:0000256" key="1">
    <source>
        <dbReference type="SAM" id="Coils"/>
    </source>
</evidence>
<name>A0ABN7VKK2_GIGMA</name>
<dbReference type="InterPro" id="IPR059179">
    <property type="entry name" value="MLKL-like_MCAfunc"/>
</dbReference>
<evidence type="ECO:0000313" key="2">
    <source>
        <dbReference type="EMBL" id="CAG8779097.1"/>
    </source>
</evidence>
<protein>
    <submittedName>
        <fullName evidence="2">28985_t:CDS:1</fullName>
    </submittedName>
</protein>
<dbReference type="Proteomes" id="UP000789901">
    <property type="component" value="Unassembled WGS sequence"/>
</dbReference>
<feature type="non-terminal residue" evidence="2">
    <location>
        <position position="305"/>
    </location>
</feature>
<keyword evidence="3" id="KW-1185">Reference proteome</keyword>
<accession>A0ABN7VKK2</accession>
<reference evidence="2 3" key="1">
    <citation type="submission" date="2021-06" db="EMBL/GenBank/DDBJ databases">
        <authorList>
            <person name="Kallberg Y."/>
            <person name="Tangrot J."/>
            <person name="Rosling A."/>
        </authorList>
    </citation>
    <scope>NUCLEOTIDE SEQUENCE [LARGE SCALE GENOMIC DNA]</scope>
    <source>
        <strain evidence="2 3">120-4 pot B 10/14</strain>
    </source>
</reference>
<comment type="caution">
    <text evidence="2">The sequence shown here is derived from an EMBL/GenBank/DDBJ whole genome shotgun (WGS) entry which is preliminary data.</text>
</comment>
<sequence length="305" mass="35189">MTRYSMISVHEDIFRNQNESLPKISTNIKKKKDQYIVKENVERITPLVSTMENIAKSYVPPIAAVGEVVKPYIPLIAAVTCVISEIFKIYENVQHNLNICNSLMDRVNVAESAIKSLERRKVENEKRFRDKEYYQRLKKYIQSSSVKERFENLIKELDDIMSELHFTIAIAHEEQRRLDQEGLNKDIADMKEFLQEIKGGIINSQNMNNYVLQEVQLLKNKIENDASNIDLPNSNEIKANFIDPESLREPEFPDSNHGTPEARKIQAQFTILGKLKGSPNILKFYGLSQLDGNHVMVFEWAELGS</sequence>
<dbReference type="CDD" id="cd21037">
    <property type="entry name" value="MLKL_NTD"/>
    <property type="match status" value="1"/>
</dbReference>
<organism evidence="2 3">
    <name type="scientific">Gigaspora margarita</name>
    <dbReference type="NCBI Taxonomy" id="4874"/>
    <lineage>
        <taxon>Eukaryota</taxon>
        <taxon>Fungi</taxon>
        <taxon>Fungi incertae sedis</taxon>
        <taxon>Mucoromycota</taxon>
        <taxon>Glomeromycotina</taxon>
        <taxon>Glomeromycetes</taxon>
        <taxon>Diversisporales</taxon>
        <taxon>Gigasporaceae</taxon>
        <taxon>Gigaspora</taxon>
    </lineage>
</organism>
<proteinExistence type="predicted"/>
<dbReference type="Gene3D" id="1.20.930.20">
    <property type="entry name" value="Adaptor protein Cbl, N-terminal domain"/>
    <property type="match status" value="1"/>
</dbReference>
<gene>
    <name evidence="2" type="ORF">GMARGA_LOCUS19472</name>
</gene>
<evidence type="ECO:0000313" key="3">
    <source>
        <dbReference type="Proteomes" id="UP000789901"/>
    </source>
</evidence>
<dbReference type="InterPro" id="IPR036537">
    <property type="entry name" value="Adaptor_Cbl_N_dom_sf"/>
</dbReference>
<feature type="coiled-coil region" evidence="1">
    <location>
        <begin position="100"/>
        <end position="127"/>
    </location>
</feature>